<dbReference type="KEGG" id="trc:DYE49_00825"/>
<dbReference type="PANTHER" id="PTHR42720:SF1">
    <property type="entry name" value="GLYCEROL 3-PHOSPHATE OXIDASE"/>
    <property type="match status" value="1"/>
</dbReference>
<dbReference type="Pfam" id="PF01266">
    <property type="entry name" value="DAO"/>
    <property type="match status" value="1"/>
</dbReference>
<dbReference type="CDD" id="cd19946">
    <property type="entry name" value="GlpA-like_Fer2_BFD-like"/>
    <property type="match status" value="1"/>
</dbReference>
<dbReference type="AlphaFoldDB" id="A0A7M1XLR1"/>
<dbReference type="EMBL" id="CP031517">
    <property type="protein sequence ID" value="QOS39072.1"/>
    <property type="molecule type" value="Genomic_DNA"/>
</dbReference>
<dbReference type="Gene3D" id="3.30.9.10">
    <property type="entry name" value="D-Amino Acid Oxidase, subunit A, domain 2"/>
    <property type="match status" value="1"/>
</dbReference>
<dbReference type="Pfam" id="PF04324">
    <property type="entry name" value="Fer2_BFD"/>
    <property type="match status" value="1"/>
</dbReference>
<dbReference type="InterPro" id="IPR052745">
    <property type="entry name" value="G3P_Oxidase/Oxidoreductase"/>
</dbReference>
<dbReference type="Gene3D" id="1.10.10.1100">
    <property type="entry name" value="BFD-like [2Fe-2S]-binding domain"/>
    <property type="match status" value="1"/>
</dbReference>
<dbReference type="SUPFAM" id="SSF51905">
    <property type="entry name" value="FAD/NAD(P)-binding domain"/>
    <property type="match status" value="1"/>
</dbReference>
<accession>A0A7M1XLR1</accession>
<evidence type="ECO:0000313" key="4">
    <source>
        <dbReference type="Proteomes" id="UP000593591"/>
    </source>
</evidence>
<dbReference type="InterPro" id="IPR006076">
    <property type="entry name" value="FAD-dep_OxRdtase"/>
</dbReference>
<sequence>MKYDIAIVGCGITGAGIALELSKYDLKVIVLEKENDISMGTTKANSAIIHAGYDPKPGTKMARLNILGSRMTKELASKLNFHYQQIGSLVIGRKNQDKELIDTLYQRGVENGLTDMKVLSSREEILALGEENLEEDIDYALYAPSAAICSPWEMCLAFMETAVSNGVELKVNSKVNHIRRTSDSYILDTASGVYEADYVINCAGVNADDVYADALGHKDFEIKAIKGEYYLLDKDQGSMVKHVIFQTPSKLGKGVLISPTVHGNLIVGPNAQDNEEKERTNNTPEGLLTVREKSKLSSSKVNIFDNIRNFAGNRATIPGIDDFLIEESKQLPHFINFAGIKSPGLSSAAAFGLEAKEMLEKDGLKFIEKKDFHYCPLPTYFKELSLEEKERIIKENPLYGRVICRCETITEGEIVSAIHMKVGATTIDGVKRRCNAGMGRCQGGFCGPKVFDILRRELHLRYDEVYQDRTGSQVVVSQTKEAK</sequence>
<organism evidence="3 4">
    <name type="scientific">Treponema rectale</name>
    <dbReference type="NCBI Taxonomy" id="744512"/>
    <lineage>
        <taxon>Bacteria</taxon>
        <taxon>Pseudomonadati</taxon>
        <taxon>Spirochaetota</taxon>
        <taxon>Spirochaetia</taxon>
        <taxon>Spirochaetales</taxon>
        <taxon>Treponemataceae</taxon>
        <taxon>Treponema</taxon>
    </lineage>
</organism>
<gene>
    <name evidence="3" type="ORF">DYE49_00825</name>
</gene>
<protein>
    <submittedName>
        <fullName evidence="3">FAD/NAD(P)-binding oxidoreductase</fullName>
    </submittedName>
</protein>
<name>A0A7M1XLR1_9SPIR</name>
<reference evidence="3 4" key="1">
    <citation type="submission" date="2018-08" db="EMBL/GenBank/DDBJ databases">
        <title>The first complete genome of Treponema rectale (CHPAT), a commensal spirochete of the bovine rectum.</title>
        <authorList>
            <person name="Staton G.J."/>
            <person name="Clegg S.R."/>
            <person name="Carter S.D."/>
            <person name="Radford A.D."/>
            <person name="Darby A."/>
            <person name="Hall N."/>
            <person name="Birtles R.J."/>
            <person name="Evans N.J."/>
        </authorList>
    </citation>
    <scope>NUCLEOTIDE SEQUENCE [LARGE SCALE GENOMIC DNA]</scope>
    <source>
        <strain evidence="3 4">CHPA</strain>
    </source>
</reference>
<dbReference type="InterPro" id="IPR041854">
    <property type="entry name" value="BFD-like_2Fe2S-bd_dom_sf"/>
</dbReference>
<dbReference type="Proteomes" id="UP000593591">
    <property type="component" value="Chromosome"/>
</dbReference>
<dbReference type="Gene3D" id="3.50.50.60">
    <property type="entry name" value="FAD/NAD(P)-binding domain"/>
    <property type="match status" value="1"/>
</dbReference>
<evidence type="ECO:0000313" key="3">
    <source>
        <dbReference type="EMBL" id="QOS39072.1"/>
    </source>
</evidence>
<dbReference type="InterPro" id="IPR036188">
    <property type="entry name" value="FAD/NAD-bd_sf"/>
</dbReference>
<evidence type="ECO:0000259" key="2">
    <source>
        <dbReference type="Pfam" id="PF04324"/>
    </source>
</evidence>
<evidence type="ECO:0000259" key="1">
    <source>
        <dbReference type="Pfam" id="PF01266"/>
    </source>
</evidence>
<proteinExistence type="predicted"/>
<feature type="domain" description="BFD-like [2Fe-2S]-binding" evidence="2">
    <location>
        <begin position="402"/>
        <end position="455"/>
    </location>
</feature>
<dbReference type="PANTHER" id="PTHR42720">
    <property type="entry name" value="GLYCEROL-3-PHOSPHATE DEHYDROGENASE"/>
    <property type="match status" value="1"/>
</dbReference>
<dbReference type="InterPro" id="IPR007419">
    <property type="entry name" value="BFD-like_2Fe2S-bd_dom"/>
</dbReference>
<feature type="domain" description="FAD dependent oxidoreductase" evidence="1">
    <location>
        <begin position="4"/>
        <end position="355"/>
    </location>
</feature>